<dbReference type="InterPro" id="IPR003653">
    <property type="entry name" value="Peptidase_C48_C"/>
</dbReference>
<keyword evidence="3" id="KW-0378">Hydrolase</keyword>
<dbReference type="Pfam" id="PF05754">
    <property type="entry name" value="DUF834"/>
    <property type="match status" value="1"/>
</dbReference>
<dbReference type="InterPro" id="IPR008552">
    <property type="entry name" value="DUF834"/>
</dbReference>
<dbReference type="Proteomes" id="UP000000763">
    <property type="component" value="Chromosome 5"/>
</dbReference>
<evidence type="ECO:0000256" key="3">
    <source>
        <dbReference type="ARBA" id="ARBA00022801"/>
    </source>
</evidence>
<keyword evidence="2" id="KW-0645">Protease</keyword>
<dbReference type="Gene3D" id="3.40.395.10">
    <property type="entry name" value="Adenoviral Proteinase, Chain A"/>
    <property type="match status" value="1"/>
</dbReference>
<dbReference type="EMBL" id="AC120989">
    <property type="protein sequence ID" value="AAV31298.1"/>
    <property type="molecule type" value="Genomic_DNA"/>
</dbReference>
<gene>
    <name evidence="7" type="ORF">OJ1037_G10.11</name>
    <name evidence="6" type="ORF">OSJNBa0032D15.1</name>
</gene>
<reference evidence="7" key="1">
    <citation type="submission" date="2004-10" db="EMBL/GenBank/DDBJ databases">
        <title>Oryza sativa (japonica cultivar-group) chromosome 5 BAC clone OJ1037_G10, complete sequence.</title>
        <authorList>
            <person name="Chow T.-Y."/>
            <person name="Hsing Y.-I.C."/>
            <person name="Chen C.-S."/>
            <person name="Chen H.-H."/>
            <person name="Liu S.-M."/>
            <person name="Chao Y.-T."/>
            <person name="Chang S.-J."/>
            <person name="Chen H.-C."/>
            <person name="Chen S.-K."/>
            <person name="Chen T.-R."/>
            <person name="Chen Y.-L."/>
            <person name="Cheng C.-H."/>
            <person name="Chung C.-I."/>
            <person name="Han S.-Y."/>
            <person name="Hsiao S.-H."/>
            <person name="Hsiung J.-N."/>
            <person name="Hsu C.-H."/>
            <person name="Huang J.-J."/>
            <person name="Kau P.-I."/>
            <person name="Lee M.-C."/>
            <person name="Leu H.-L."/>
            <person name="Li Y.-F."/>
            <person name="Lin S.-J."/>
            <person name="Lin Y.-C."/>
            <person name="Wu S.-W."/>
            <person name="Yu C.-Y."/>
            <person name="Yu S.-W."/>
            <person name="Wu H.-P."/>
            <person name="Shaw J.-F."/>
            <person name="McCombie W.R."/>
            <person name="Muller S."/>
            <person name="Spiegel L."/>
            <person name="de la Bastide M."/>
            <person name="Zutavern T."/>
            <person name="Nascimento L."/>
            <person name="Balija V."/>
            <person name="Bell M."/>
            <person name="Miller B."/>
            <person name="Katzenberger F."/>
            <person name="Andrade M.V."/>
            <person name="Dike S."/>
            <person name="O'Shaughnessy A."/>
            <person name="Palmer L."/>
        </authorList>
    </citation>
    <scope>NUCLEOTIDE SEQUENCE</scope>
</reference>
<organism evidence="6 8">
    <name type="scientific">Oryza sativa subsp. japonica</name>
    <name type="common">Rice</name>
    <dbReference type="NCBI Taxonomy" id="39947"/>
    <lineage>
        <taxon>Eukaryota</taxon>
        <taxon>Viridiplantae</taxon>
        <taxon>Streptophyta</taxon>
        <taxon>Embryophyta</taxon>
        <taxon>Tracheophyta</taxon>
        <taxon>Spermatophyta</taxon>
        <taxon>Magnoliopsida</taxon>
        <taxon>Liliopsida</taxon>
        <taxon>Poales</taxon>
        <taxon>Poaceae</taxon>
        <taxon>BOP clade</taxon>
        <taxon>Oryzoideae</taxon>
        <taxon>Oryzeae</taxon>
        <taxon>Oryzinae</taxon>
        <taxon>Oryza</taxon>
        <taxon>Oryza sativa</taxon>
    </lineage>
</organism>
<sequence length="911" mass="103003">MIVKEMKENIMTNSSFDFQKPPVKKKKAHANTESSFTRFSVKYFSEVVSSLSDYQKSIIKKFEFDFLLMFNSSYVPIKFATWIANKVDVRTSEIIVKEKIILVEYLLAKIMNVAGNASFLCLVLYLDNVDFGSRNVDQSCPRISVWKDDMISTFSELDKIDENTFGLRPLKDFQDTCYFKRDSTQSRSVIIQDKLDSAIGSMLPDFLKHEISEMLSSHCFSHHLVDSESCEDLVVSILSLIAKASGSDAVQDQNESDILHSQVNTEAGPSNFQPASPKDIQFDVPPINCSSLRSAPNIRSLRNDEPFDKSALKSIEKDCPSLDRIAALYGSSVNCDDGNNNESIHINDITVVINGSGNGIAPSFAASQPVATPDVGYLRNINNDMNQSNAGSSVAAFSLVKNVANKFRSRLTQLNSRAAIFGEDRPSFRLLDSDDDGFIYFHSVEDTPIEIIRGYENVGTKERTNCQNPNKRLFQDLTNSPDIQFLGESKFADCCKKLCSKSDEIYNSSNNLSTSTQDFNSTGGKIPIHGPRRVLILARHATYPFVTEIRRFPITDEEICYYIVFCRLADSSKWQSYDAVDIDGVKEKEKLPSNMSSTSVMEKLEKSFVGAGKARKLHLCDMLHFPVNFNHHWFLFVVDIKDRMLVILDSLHNEGDEYFRPILSQLFLIANLQIAWDKFVCVPMDFQRFQIVFPPVPRQDFSCDSRIYVMKFTELWSPRIILSTVLSNENIKNIRVQYANQIFFHPKNRMLQTEIEDVVLNWFDQAWTPQRPPWAYLRHFSVWCSAMNHAIQKRRETTTEGWTGFTLLLRTQWSRRRPKATTDDDEQCGWRHGDDGGALVHDDGQPPVGFGAKQPVAEVALTLAKPREATAQGGTDQRGGAAPLEMVAAVEREDKRGESDSGDRGGRDLRG</sequence>
<evidence type="ECO:0000313" key="8">
    <source>
        <dbReference type="Proteomes" id="UP000000763"/>
    </source>
</evidence>
<dbReference type="SUPFAM" id="SSF54001">
    <property type="entry name" value="Cysteine proteinases"/>
    <property type="match status" value="1"/>
</dbReference>
<accession>Q60EL3</accession>
<dbReference type="AlphaFoldDB" id="Q60EL3"/>
<reference evidence="8" key="4">
    <citation type="journal article" date="2008" name="Nucleic Acids Res.">
        <title>The rice annotation project database (RAP-DB): 2008 update.</title>
        <authorList>
            <consortium name="The rice annotation project (RAP)"/>
        </authorList>
    </citation>
    <scope>GENOME REANNOTATION</scope>
    <source>
        <strain evidence="8">cv. Nipponbare</strain>
    </source>
</reference>
<evidence type="ECO:0000256" key="4">
    <source>
        <dbReference type="SAM" id="MobiDB-lite"/>
    </source>
</evidence>
<dbReference type="Pfam" id="PF02902">
    <property type="entry name" value="Peptidase_C48"/>
    <property type="match status" value="1"/>
</dbReference>
<comment type="similarity">
    <text evidence="1">Belongs to the peptidase C48 family.</text>
</comment>
<evidence type="ECO:0000259" key="5">
    <source>
        <dbReference type="PROSITE" id="PS50600"/>
    </source>
</evidence>
<dbReference type="GO" id="GO:0006508">
    <property type="term" value="P:proteolysis"/>
    <property type="evidence" value="ECO:0007669"/>
    <property type="project" value="UniProtKB-KW"/>
</dbReference>
<proteinExistence type="inferred from homology"/>
<evidence type="ECO:0000256" key="1">
    <source>
        <dbReference type="ARBA" id="ARBA00005234"/>
    </source>
</evidence>
<dbReference type="InterPro" id="IPR038765">
    <property type="entry name" value="Papain-like_cys_pep_sf"/>
</dbReference>
<dbReference type="PROSITE" id="PS50600">
    <property type="entry name" value="ULP_PROTEASE"/>
    <property type="match status" value="1"/>
</dbReference>
<dbReference type="EMBL" id="AC104270">
    <property type="protein sequence ID" value="AAV32106.1"/>
    <property type="molecule type" value="Genomic_DNA"/>
</dbReference>
<name>Q60EL3_ORYSJ</name>
<dbReference type="GO" id="GO:0008234">
    <property type="term" value="F:cysteine-type peptidase activity"/>
    <property type="evidence" value="ECO:0007669"/>
    <property type="project" value="InterPro"/>
</dbReference>
<evidence type="ECO:0000313" key="6">
    <source>
        <dbReference type="EMBL" id="AAV31298.1"/>
    </source>
</evidence>
<reference evidence="8" key="3">
    <citation type="journal article" date="2005" name="Nature">
        <title>The map-based sequence of the rice genome.</title>
        <authorList>
            <consortium name="International rice genome sequencing project (IRGSP)"/>
            <person name="Matsumoto T."/>
            <person name="Wu J."/>
            <person name="Kanamori H."/>
            <person name="Katayose Y."/>
            <person name="Fujisawa M."/>
            <person name="Namiki N."/>
            <person name="Mizuno H."/>
            <person name="Yamamoto K."/>
            <person name="Antonio B.A."/>
            <person name="Baba T."/>
            <person name="Sakata K."/>
            <person name="Nagamura Y."/>
            <person name="Aoki H."/>
            <person name="Arikawa K."/>
            <person name="Arita K."/>
            <person name="Bito T."/>
            <person name="Chiden Y."/>
            <person name="Fujitsuka N."/>
            <person name="Fukunaka R."/>
            <person name="Hamada M."/>
            <person name="Harada C."/>
            <person name="Hayashi A."/>
            <person name="Hijishita S."/>
            <person name="Honda M."/>
            <person name="Hosokawa S."/>
            <person name="Ichikawa Y."/>
            <person name="Idonuma A."/>
            <person name="Iijima M."/>
            <person name="Ikeda M."/>
            <person name="Ikeno M."/>
            <person name="Ito K."/>
            <person name="Ito S."/>
            <person name="Ito T."/>
            <person name="Ito Y."/>
            <person name="Ito Y."/>
            <person name="Iwabuchi A."/>
            <person name="Kamiya K."/>
            <person name="Karasawa W."/>
            <person name="Kurita K."/>
            <person name="Katagiri S."/>
            <person name="Kikuta A."/>
            <person name="Kobayashi H."/>
            <person name="Kobayashi N."/>
            <person name="Machita K."/>
            <person name="Maehara T."/>
            <person name="Masukawa M."/>
            <person name="Mizubayashi T."/>
            <person name="Mukai Y."/>
            <person name="Nagasaki H."/>
            <person name="Nagata Y."/>
            <person name="Naito S."/>
            <person name="Nakashima M."/>
            <person name="Nakama Y."/>
            <person name="Nakamichi Y."/>
            <person name="Nakamura M."/>
            <person name="Meguro A."/>
            <person name="Negishi M."/>
            <person name="Ohta I."/>
            <person name="Ohta T."/>
            <person name="Okamoto M."/>
            <person name="Ono N."/>
            <person name="Saji S."/>
            <person name="Sakaguchi M."/>
            <person name="Sakai K."/>
            <person name="Shibata M."/>
            <person name="Shimokawa T."/>
            <person name="Song J."/>
            <person name="Takazaki Y."/>
            <person name="Terasawa K."/>
            <person name="Tsugane M."/>
            <person name="Tsuji K."/>
            <person name="Ueda S."/>
            <person name="Waki K."/>
            <person name="Yamagata H."/>
            <person name="Yamamoto M."/>
            <person name="Yamamoto S."/>
            <person name="Yamane H."/>
            <person name="Yoshiki S."/>
            <person name="Yoshihara R."/>
            <person name="Yukawa K."/>
            <person name="Zhong H."/>
            <person name="Yano M."/>
            <person name="Yuan Q."/>
            <person name="Ouyang S."/>
            <person name="Liu J."/>
            <person name="Jones K.M."/>
            <person name="Gansberger K."/>
            <person name="Moffat K."/>
            <person name="Hill J."/>
            <person name="Bera J."/>
            <person name="Fadrosh D."/>
            <person name="Jin S."/>
            <person name="Johri S."/>
            <person name="Kim M."/>
            <person name="Overton L."/>
            <person name="Reardon M."/>
            <person name="Tsitrin T."/>
            <person name="Vuong H."/>
            <person name="Weaver B."/>
            <person name="Ciecko A."/>
            <person name="Tallon L."/>
            <person name="Jackson J."/>
            <person name="Pai G."/>
            <person name="Aken S.V."/>
            <person name="Utterback T."/>
            <person name="Reidmuller S."/>
            <person name="Feldblyum T."/>
            <person name="Hsiao J."/>
            <person name="Zismann V."/>
            <person name="Iobst S."/>
            <person name="de Vazeille A.R."/>
            <person name="Buell C.R."/>
            <person name="Ying K."/>
            <person name="Li Y."/>
            <person name="Lu T."/>
            <person name="Huang Y."/>
            <person name="Zhao Q."/>
            <person name="Feng Q."/>
            <person name="Zhang L."/>
            <person name="Zhu J."/>
            <person name="Weng Q."/>
            <person name="Mu J."/>
            <person name="Lu Y."/>
            <person name="Fan D."/>
            <person name="Liu Y."/>
            <person name="Guan J."/>
            <person name="Zhang Y."/>
            <person name="Yu S."/>
            <person name="Liu X."/>
            <person name="Zhang Y."/>
            <person name="Hong G."/>
            <person name="Han B."/>
            <person name="Choisne N."/>
            <person name="Demange N."/>
            <person name="Orjeda G."/>
            <person name="Samain S."/>
            <person name="Cattolico L."/>
            <person name="Pelletier E."/>
            <person name="Couloux A."/>
            <person name="Segurens B."/>
            <person name="Wincker P."/>
            <person name="D'Hont A."/>
            <person name="Scarpelli C."/>
            <person name="Weissenbach J."/>
            <person name="Salanoubat M."/>
            <person name="Quetier F."/>
            <person name="Yu Y."/>
            <person name="Kim H.R."/>
            <person name="Rambo T."/>
            <person name="Currie J."/>
            <person name="Collura K."/>
            <person name="Luo M."/>
            <person name="Yang T."/>
            <person name="Ammiraju J.S.S."/>
            <person name="Engler F."/>
            <person name="Soderlund C."/>
            <person name="Wing R.A."/>
            <person name="Palmer L.E."/>
            <person name="de la Bastide M."/>
            <person name="Spiegel L."/>
            <person name="Nascimento L."/>
            <person name="Zutavern T."/>
            <person name="O'Shaughnessy A."/>
            <person name="Dike S."/>
            <person name="Dedhia N."/>
            <person name="Preston R."/>
            <person name="Balija V."/>
            <person name="McCombie W.R."/>
            <person name="Chow T."/>
            <person name="Chen H."/>
            <person name="Chung M."/>
            <person name="Chen C."/>
            <person name="Shaw J."/>
            <person name="Wu H."/>
            <person name="Hsiao K."/>
            <person name="Chao Y."/>
            <person name="Chu M."/>
            <person name="Cheng C."/>
            <person name="Hour A."/>
            <person name="Lee P."/>
            <person name="Lin S."/>
            <person name="Lin Y."/>
            <person name="Liou J."/>
            <person name="Liu S."/>
            <person name="Hsing Y."/>
            <person name="Raghuvanshi S."/>
            <person name="Mohanty A."/>
            <person name="Bharti A.K."/>
            <person name="Gaur A."/>
            <person name="Gupta V."/>
            <person name="Kumar D."/>
            <person name="Ravi V."/>
            <person name="Vij S."/>
            <person name="Kapur A."/>
            <person name="Khurana P."/>
            <person name="Khurana P."/>
            <person name="Khurana J.P."/>
            <person name="Tyagi A.K."/>
            <person name="Gaikwad K."/>
            <person name="Singh A."/>
            <person name="Dalal V."/>
            <person name="Srivastava S."/>
            <person name="Dixit A."/>
            <person name="Pal A.K."/>
            <person name="Ghazi I.A."/>
            <person name="Yadav M."/>
            <person name="Pandit A."/>
            <person name="Bhargava A."/>
            <person name="Sureshbabu K."/>
            <person name="Batra K."/>
            <person name="Sharma T.R."/>
            <person name="Mohapatra T."/>
            <person name="Singh N.K."/>
            <person name="Messing J."/>
            <person name="Nelson A.B."/>
            <person name="Fuks G."/>
            <person name="Kavchok S."/>
            <person name="Keizer G."/>
            <person name="Linton E."/>
            <person name="Llaca V."/>
            <person name="Song R."/>
            <person name="Tanyolac B."/>
            <person name="Young S."/>
            <person name="Ho-Il K."/>
            <person name="Hahn J.H."/>
            <person name="Sangsakoo G."/>
            <person name="Vanavichit A."/>
            <person name="de Mattos Luiz.A.T."/>
            <person name="Zimmer P.D."/>
            <person name="Malone G."/>
            <person name="Dellagostin O."/>
            <person name="de Oliveira A.C."/>
            <person name="Bevan M."/>
            <person name="Bancroft I."/>
            <person name="Minx P."/>
            <person name="Cordum H."/>
            <person name="Wilson R."/>
            <person name="Cheng Z."/>
            <person name="Jin W."/>
            <person name="Jiang J."/>
            <person name="Leong S.A."/>
            <person name="Iwama H."/>
            <person name="Gojobori T."/>
            <person name="Itoh T."/>
            <person name="Niimura Y."/>
            <person name="Fujii Y."/>
            <person name="Habara T."/>
            <person name="Sakai H."/>
            <person name="Sato Y."/>
            <person name="Wilson G."/>
            <person name="Kumar K."/>
            <person name="McCouch S."/>
            <person name="Juretic N."/>
            <person name="Hoen D."/>
            <person name="Wright S."/>
            <person name="Bruskiewich R."/>
            <person name="Bureau T."/>
            <person name="Miyao A."/>
            <person name="Hirochika H."/>
            <person name="Nishikawa T."/>
            <person name="Kadowaki K."/>
            <person name="Sugiura M."/>
            <person name="Burr B."/>
            <person name="Sasaki T."/>
        </authorList>
    </citation>
    <scope>NUCLEOTIDE SEQUENCE [LARGE SCALE GENOMIC DNA]</scope>
    <source>
        <strain evidence="8">cv. Nipponbare</strain>
    </source>
</reference>
<feature type="region of interest" description="Disordered" evidence="4">
    <location>
        <begin position="861"/>
        <end position="911"/>
    </location>
</feature>
<evidence type="ECO:0000256" key="2">
    <source>
        <dbReference type="ARBA" id="ARBA00022670"/>
    </source>
</evidence>
<feature type="compositionally biased region" description="Basic and acidic residues" evidence="4">
    <location>
        <begin position="890"/>
        <end position="911"/>
    </location>
</feature>
<feature type="domain" description="Ubiquitin-like protease family profile" evidence="5">
    <location>
        <begin position="536"/>
        <end position="716"/>
    </location>
</feature>
<evidence type="ECO:0000313" key="7">
    <source>
        <dbReference type="EMBL" id="AAV32106.1"/>
    </source>
</evidence>
<protein>
    <recommendedName>
        <fullName evidence="5">Ubiquitin-like protease family profile domain-containing protein</fullName>
    </recommendedName>
</protein>
<reference evidence="6" key="2">
    <citation type="submission" date="2004-10" db="EMBL/GenBank/DDBJ databases">
        <title>Oryza sativa (japonica cultivar-group) chromosome 5 clone OSJNBa0032D15, complete sequence.</title>
        <authorList>
            <person name="Chow T.-Y."/>
            <person name="Hsing Y.-I."/>
            <person name="Chen C.-S."/>
            <person name="Chen H.-H."/>
            <person name="Liu S.-M."/>
            <person name="Chao Y.-T."/>
            <person name="Chang S.-J."/>
            <person name="Chen H.-C."/>
            <person name="Chen S.-K."/>
            <person name="Chen T.-R."/>
            <person name="Chen Y.-L."/>
            <person name="Cheng C.-H."/>
            <person name="Chung C.-I."/>
            <person name="Han S.-Y."/>
            <person name="Hsiao S.-H."/>
            <person name="Hsiung J.-N."/>
            <person name="Hsu C.-H."/>
            <person name="Huang J.-J."/>
            <person name="Kau P.-I."/>
            <person name="Lee M.-C."/>
            <person name="Leu H.-L."/>
            <person name="Li Y.-F."/>
            <person name="Lin S.-J."/>
            <person name="Lin Y.-C."/>
            <person name="Wu S.-W."/>
            <person name="Yu C.-Y."/>
            <person name="Yu S.-W."/>
            <person name="Wu H.-P."/>
            <person name="Shaw J.-F."/>
            <person name="McCombie W.R."/>
            <person name="de la Bastide M."/>
            <person name="Spiegel L."/>
            <person name="Zutavern T."/>
            <person name="Muller S."/>
            <person name="Nascimento L."/>
            <person name="Balija V."/>
            <person name="Bell M."/>
            <person name="Miller B."/>
            <person name="Katzenberger F."/>
            <person name="Andrade M.V."/>
            <person name="Dike S."/>
            <person name="O'Shaughnessy A."/>
            <person name="Palmer L."/>
            <person name="Dedhia N."/>
        </authorList>
    </citation>
    <scope>NUCLEOTIDE SEQUENCE</scope>
</reference>